<accession>A0AAW1Q264</accession>
<evidence type="ECO:0000313" key="1">
    <source>
        <dbReference type="EMBL" id="KAK9814846.1"/>
    </source>
</evidence>
<proteinExistence type="predicted"/>
<dbReference type="AlphaFoldDB" id="A0AAW1Q264"/>
<gene>
    <name evidence="1" type="ORF">WJX72_012531</name>
</gene>
<evidence type="ECO:0000313" key="2">
    <source>
        <dbReference type="Proteomes" id="UP001489004"/>
    </source>
</evidence>
<dbReference type="Proteomes" id="UP001489004">
    <property type="component" value="Unassembled WGS sequence"/>
</dbReference>
<organism evidence="1 2">
    <name type="scientific">[Myrmecia] bisecta</name>
    <dbReference type="NCBI Taxonomy" id="41462"/>
    <lineage>
        <taxon>Eukaryota</taxon>
        <taxon>Viridiplantae</taxon>
        <taxon>Chlorophyta</taxon>
        <taxon>core chlorophytes</taxon>
        <taxon>Trebouxiophyceae</taxon>
        <taxon>Trebouxiales</taxon>
        <taxon>Trebouxiaceae</taxon>
        <taxon>Myrmecia</taxon>
    </lineage>
</organism>
<name>A0AAW1Q264_9CHLO</name>
<keyword evidence="2" id="KW-1185">Reference proteome</keyword>
<reference evidence="1 2" key="1">
    <citation type="journal article" date="2024" name="Nat. Commun.">
        <title>Phylogenomics reveals the evolutionary origins of lichenization in chlorophyte algae.</title>
        <authorList>
            <person name="Puginier C."/>
            <person name="Libourel C."/>
            <person name="Otte J."/>
            <person name="Skaloud P."/>
            <person name="Haon M."/>
            <person name="Grisel S."/>
            <person name="Petersen M."/>
            <person name="Berrin J.G."/>
            <person name="Delaux P.M."/>
            <person name="Dal Grande F."/>
            <person name="Keller J."/>
        </authorList>
    </citation>
    <scope>NUCLEOTIDE SEQUENCE [LARGE SCALE GENOMIC DNA]</scope>
    <source>
        <strain evidence="1 2">SAG 2043</strain>
    </source>
</reference>
<comment type="caution">
    <text evidence="1">The sequence shown here is derived from an EMBL/GenBank/DDBJ whole genome shotgun (WGS) entry which is preliminary data.</text>
</comment>
<protein>
    <submittedName>
        <fullName evidence="1">Uncharacterized protein</fullName>
    </submittedName>
</protein>
<sequence length="154" mass="18051">MIYPLVLEKEMEARFDAWRGDFMRLLLELYDPEYVEKAPATLLAFSLAYMRENDMFAGFQDEFIEQGGAQDDPIIYHFTMKDAMARWSTYRQFARVEYQQEVASVKQSELKHGLERILRTSCHALKRIPKTNLIKSSVFMGFQLRTTAKSCDEV</sequence>
<dbReference type="EMBL" id="JALJOR010000007">
    <property type="protein sequence ID" value="KAK9814846.1"/>
    <property type="molecule type" value="Genomic_DNA"/>
</dbReference>